<dbReference type="PANTHER" id="PTHR30111">
    <property type="entry name" value="33 KDA CHAPERONIN"/>
    <property type="match status" value="1"/>
</dbReference>
<dbReference type="SUPFAM" id="SSF64397">
    <property type="entry name" value="Hsp33 domain"/>
    <property type="match status" value="1"/>
</dbReference>
<name>A0A0D1LRX3_9LACO</name>
<comment type="subcellular location">
    <subcellularLocation>
        <location evidence="6">Cytoplasm</location>
    </subcellularLocation>
</comment>
<dbReference type="GO" id="GO:0042026">
    <property type="term" value="P:protein refolding"/>
    <property type="evidence" value="ECO:0007669"/>
    <property type="project" value="TreeGrafter"/>
</dbReference>
<dbReference type="CDD" id="cd00498">
    <property type="entry name" value="Hsp33"/>
    <property type="match status" value="1"/>
</dbReference>
<dbReference type="GO" id="GO:0044183">
    <property type="term" value="F:protein folding chaperone"/>
    <property type="evidence" value="ECO:0007669"/>
    <property type="project" value="TreeGrafter"/>
</dbReference>
<protein>
    <recommendedName>
        <fullName evidence="6">33 kDa chaperonin</fullName>
    </recommendedName>
    <alternativeName>
        <fullName evidence="6">Heat shock protein 33 homolog</fullName>
        <shortName evidence="6">HSP33</shortName>
    </alternativeName>
</protein>
<dbReference type="GO" id="GO:0005737">
    <property type="term" value="C:cytoplasm"/>
    <property type="evidence" value="ECO:0007669"/>
    <property type="project" value="UniProtKB-SubCell"/>
</dbReference>
<comment type="similarity">
    <text evidence="6">Belongs to the HSP33 family.</text>
</comment>
<keyword evidence="4 6" id="KW-0143">Chaperone</keyword>
<keyword evidence="2 6" id="KW-0862">Zinc</keyword>
<dbReference type="SUPFAM" id="SSF118352">
    <property type="entry name" value="HSP33 redox switch-like"/>
    <property type="match status" value="1"/>
</dbReference>
<dbReference type="Gene3D" id="3.90.1280.10">
    <property type="entry name" value="HSP33 redox switch-like"/>
    <property type="match status" value="1"/>
</dbReference>
<keyword evidence="3 6" id="KW-1015">Disulfide bond</keyword>
<evidence type="ECO:0000256" key="4">
    <source>
        <dbReference type="ARBA" id="ARBA00023186"/>
    </source>
</evidence>
<evidence type="ECO:0000313" key="7">
    <source>
        <dbReference type="EMBL" id="KIU22825.1"/>
    </source>
</evidence>
<comment type="PTM">
    <text evidence="6">Under oxidizing conditions two disulfide bonds are formed involving the reactive cysteines. Under reducing conditions zinc is bound to the reactive cysteines and the protein is inactive.</text>
</comment>
<comment type="caution">
    <text evidence="6">Lacks conserved residue(s) required for the propagation of feature annotation.</text>
</comment>
<evidence type="ECO:0000256" key="1">
    <source>
        <dbReference type="ARBA" id="ARBA00022490"/>
    </source>
</evidence>
<evidence type="ECO:0000256" key="2">
    <source>
        <dbReference type="ARBA" id="ARBA00022833"/>
    </source>
</evidence>
<dbReference type="NCBIfam" id="NF001033">
    <property type="entry name" value="PRK00114.1"/>
    <property type="match status" value="1"/>
</dbReference>
<evidence type="ECO:0000256" key="5">
    <source>
        <dbReference type="ARBA" id="ARBA00023284"/>
    </source>
</evidence>
<dbReference type="GO" id="GO:0051082">
    <property type="term" value="F:unfolded protein binding"/>
    <property type="evidence" value="ECO:0007669"/>
    <property type="project" value="UniProtKB-UniRule"/>
</dbReference>
<evidence type="ECO:0000256" key="6">
    <source>
        <dbReference type="HAMAP-Rule" id="MF_00117"/>
    </source>
</evidence>
<gene>
    <name evidence="6" type="primary">hslO</name>
    <name evidence="7" type="ORF">ab3b_01710</name>
</gene>
<dbReference type="EMBL" id="JWHT01000039">
    <property type="protein sequence ID" value="KIU22825.1"/>
    <property type="molecule type" value="Genomic_DNA"/>
</dbReference>
<reference evidence="7 8" key="1">
    <citation type="journal article" date="2015" name="Microbiology (Mosc.)">
        <title>Genomics of the Weissella cibaria species with an examination of its metabolic traits.</title>
        <authorList>
            <person name="Lynch K.M."/>
            <person name="Lucid A."/>
            <person name="Arendt E.K."/>
            <person name="Sleator R.D."/>
            <person name="Lucey B."/>
            <person name="Coffey A."/>
        </authorList>
    </citation>
    <scope>NUCLEOTIDE SEQUENCE [LARGE SCALE GENOMIC DNA]</scope>
    <source>
        <strain evidence="7 8">AB3b</strain>
    </source>
</reference>
<evidence type="ECO:0000256" key="3">
    <source>
        <dbReference type="ARBA" id="ARBA00023157"/>
    </source>
</evidence>
<dbReference type="HAMAP" id="MF_00117">
    <property type="entry name" value="HslO"/>
    <property type="match status" value="1"/>
</dbReference>
<dbReference type="Pfam" id="PF01430">
    <property type="entry name" value="HSP33"/>
    <property type="match status" value="1"/>
</dbReference>
<dbReference type="InterPro" id="IPR000397">
    <property type="entry name" value="Heat_shock_Hsp33"/>
</dbReference>
<dbReference type="PATRIC" id="fig|137591.24.peg.1659"/>
<dbReference type="PIRSF" id="PIRSF005261">
    <property type="entry name" value="Heat_shock_Hsp33"/>
    <property type="match status" value="1"/>
</dbReference>
<dbReference type="PANTHER" id="PTHR30111:SF1">
    <property type="entry name" value="33 KDA CHAPERONIN"/>
    <property type="match status" value="1"/>
</dbReference>
<proteinExistence type="inferred from homology"/>
<evidence type="ECO:0000313" key="8">
    <source>
        <dbReference type="Proteomes" id="UP000032289"/>
    </source>
</evidence>
<dbReference type="InterPro" id="IPR016153">
    <property type="entry name" value="Heat_shock_Hsp33_N"/>
</dbReference>
<comment type="function">
    <text evidence="6">Redox regulated molecular chaperone. Protects both thermally unfolding and oxidatively damaged proteins from irreversible aggregation. Plays an important role in the bacterial defense system toward oxidative stress.</text>
</comment>
<dbReference type="Proteomes" id="UP000032289">
    <property type="component" value="Unassembled WGS sequence"/>
</dbReference>
<dbReference type="RefSeq" id="WP_043941563.1">
    <property type="nucleotide sequence ID" value="NZ_JWHT01000039.1"/>
</dbReference>
<keyword evidence="5 6" id="KW-0676">Redox-active center</keyword>
<organism evidence="7 8">
    <name type="scientific">Weissella cibaria</name>
    <dbReference type="NCBI Taxonomy" id="137591"/>
    <lineage>
        <taxon>Bacteria</taxon>
        <taxon>Bacillati</taxon>
        <taxon>Bacillota</taxon>
        <taxon>Bacilli</taxon>
        <taxon>Lactobacillales</taxon>
        <taxon>Lactobacillaceae</taxon>
        <taxon>Weissella</taxon>
    </lineage>
</organism>
<dbReference type="Gene3D" id="3.55.30.10">
    <property type="entry name" value="Hsp33 domain"/>
    <property type="match status" value="1"/>
</dbReference>
<dbReference type="InterPro" id="IPR016154">
    <property type="entry name" value="Heat_shock_Hsp33_C"/>
</dbReference>
<accession>A0A0D1LRX3</accession>
<comment type="caution">
    <text evidence="7">The sequence shown here is derived from an EMBL/GenBank/DDBJ whole genome shotgun (WGS) entry which is preliminary data.</text>
</comment>
<dbReference type="AlphaFoldDB" id="A0A0D1LRX3"/>
<keyword evidence="1 6" id="KW-0963">Cytoplasm</keyword>
<sequence>MTDTLVRAVTTDGNFRAIAIDATEMMAEVAKFHEASQLGTTVLGRALLGSLMVSNAILKGDERLAVVINGDGPAGKIVVEASAQGEVRGYVTNPTVELPLAAKGMQDVAGAVGSNGFLQVTKEIGEGDPFTGQVELMTGEIGDDLTYYMAKSEQIPSAVAVSVLVDPDGTVAAAGGFMISALPDASDEDITALEDKIANLPSISSQLVEGHTPMDLLFNLFGKDDVKLLATTEVALYPEISKRDYERMLATLPMKDLQEMLAEDHGVEIVDRFTGKKIQFDEAELSGIIAAKDAEGL</sequence>